<comment type="subcellular location">
    <subcellularLocation>
        <location evidence="1">Nucleus</location>
    </subcellularLocation>
</comment>
<dbReference type="EMBL" id="JAZGQO010000021">
    <property type="protein sequence ID" value="KAK6166482.1"/>
    <property type="molecule type" value="Genomic_DNA"/>
</dbReference>
<dbReference type="GO" id="GO:0005634">
    <property type="term" value="C:nucleus"/>
    <property type="evidence" value="ECO:0007669"/>
    <property type="project" value="UniProtKB-SubCell"/>
</dbReference>
<reference evidence="5 6" key="1">
    <citation type="submission" date="2024-01" db="EMBL/GenBank/DDBJ databases">
        <title>The genome of the rayed Mediterranean limpet Patella caerulea (Linnaeus, 1758).</title>
        <authorList>
            <person name="Anh-Thu Weber A."/>
            <person name="Halstead-Nussloch G."/>
        </authorList>
    </citation>
    <scope>NUCLEOTIDE SEQUENCE [LARGE SCALE GENOMIC DNA]</scope>
    <source>
        <strain evidence="5">AATW-2023a</strain>
        <tissue evidence="5">Whole specimen</tissue>
    </source>
</reference>
<evidence type="ECO:0000256" key="2">
    <source>
        <dbReference type="ARBA" id="ARBA00023125"/>
    </source>
</evidence>
<dbReference type="Pfam" id="PF04218">
    <property type="entry name" value="CENP-B_N"/>
    <property type="match status" value="1"/>
</dbReference>
<dbReference type="Pfam" id="PF03221">
    <property type="entry name" value="HTH_Tnp_Tc5"/>
    <property type="match status" value="1"/>
</dbReference>
<feature type="domain" description="HTH CENPB-type" evidence="4">
    <location>
        <begin position="61"/>
        <end position="132"/>
    </location>
</feature>
<dbReference type="InterPro" id="IPR007889">
    <property type="entry name" value="HTH_Psq"/>
</dbReference>
<sequence length="275" mass="31287">MSKVRKVLTVEERVKVINLSEQGQSGRQIAESIGVGRTQIQNILKRKAEVLEEYQVCAPDRKRVKRVTGSEDVNTLVWEFFKDCRQRNAPVNGPLLQTKALQFAENLELENFKASNGWLRSFLSRHNIVFGCMSGERADVDMGVVDDFKSKVPHLCSGFLPKDIFNMDETGLFYKDGSRKTVHVKGDDCAGGKRSTERLSIALCASLTGEKLKPLVLGRLKKPRCFSKVKDVDKLPVMYRSNKKAWMTAAIFEEWLQTVNKQMRRVKKKHSFVFG</sequence>
<evidence type="ECO:0000313" key="5">
    <source>
        <dbReference type="EMBL" id="KAK6166482.1"/>
    </source>
</evidence>
<dbReference type="SMART" id="SM00674">
    <property type="entry name" value="CENPB"/>
    <property type="match status" value="1"/>
</dbReference>
<protein>
    <recommendedName>
        <fullName evidence="4">HTH CENPB-type domain-containing protein</fullName>
    </recommendedName>
</protein>
<dbReference type="SUPFAM" id="SSF46689">
    <property type="entry name" value="Homeodomain-like"/>
    <property type="match status" value="2"/>
</dbReference>
<dbReference type="InterPro" id="IPR004875">
    <property type="entry name" value="DDE_SF_endonuclease_dom"/>
</dbReference>
<keyword evidence="2" id="KW-0238">DNA-binding</keyword>
<evidence type="ECO:0000256" key="3">
    <source>
        <dbReference type="ARBA" id="ARBA00023242"/>
    </source>
</evidence>
<name>A0AAN8FY05_PATCE</name>
<dbReference type="PANTHER" id="PTHR19303">
    <property type="entry name" value="TRANSPOSON"/>
    <property type="match status" value="1"/>
</dbReference>
<evidence type="ECO:0000256" key="1">
    <source>
        <dbReference type="ARBA" id="ARBA00004123"/>
    </source>
</evidence>
<dbReference type="Pfam" id="PF03184">
    <property type="entry name" value="DDE_1"/>
    <property type="match status" value="1"/>
</dbReference>
<keyword evidence="6" id="KW-1185">Reference proteome</keyword>
<evidence type="ECO:0000259" key="4">
    <source>
        <dbReference type="PROSITE" id="PS51253"/>
    </source>
</evidence>
<comment type="caution">
    <text evidence="5">The sequence shown here is derived from an EMBL/GenBank/DDBJ whole genome shotgun (WGS) entry which is preliminary data.</text>
</comment>
<dbReference type="InterPro" id="IPR006600">
    <property type="entry name" value="HTH_CenpB_DNA-bd_dom"/>
</dbReference>
<accession>A0AAN8FY05</accession>
<proteinExistence type="predicted"/>
<evidence type="ECO:0000313" key="6">
    <source>
        <dbReference type="Proteomes" id="UP001347796"/>
    </source>
</evidence>
<dbReference type="GO" id="GO:0003677">
    <property type="term" value="F:DNA binding"/>
    <property type="evidence" value="ECO:0007669"/>
    <property type="project" value="UniProtKB-KW"/>
</dbReference>
<keyword evidence="3" id="KW-0539">Nucleus</keyword>
<dbReference type="AlphaFoldDB" id="A0AAN8FY05"/>
<dbReference type="Proteomes" id="UP001347796">
    <property type="component" value="Unassembled WGS sequence"/>
</dbReference>
<gene>
    <name evidence="5" type="ORF">SNE40_023159</name>
</gene>
<dbReference type="InterPro" id="IPR050863">
    <property type="entry name" value="CenT-Element_Derived"/>
</dbReference>
<dbReference type="PROSITE" id="PS51253">
    <property type="entry name" value="HTH_CENPB"/>
    <property type="match status" value="1"/>
</dbReference>
<dbReference type="Gene3D" id="1.10.10.60">
    <property type="entry name" value="Homeodomain-like"/>
    <property type="match status" value="2"/>
</dbReference>
<dbReference type="InterPro" id="IPR009057">
    <property type="entry name" value="Homeodomain-like_sf"/>
</dbReference>
<organism evidence="5 6">
    <name type="scientific">Patella caerulea</name>
    <name type="common">Rayed Mediterranean limpet</name>
    <dbReference type="NCBI Taxonomy" id="87958"/>
    <lineage>
        <taxon>Eukaryota</taxon>
        <taxon>Metazoa</taxon>
        <taxon>Spiralia</taxon>
        <taxon>Lophotrochozoa</taxon>
        <taxon>Mollusca</taxon>
        <taxon>Gastropoda</taxon>
        <taxon>Patellogastropoda</taxon>
        <taxon>Patelloidea</taxon>
        <taxon>Patellidae</taxon>
        <taxon>Patella</taxon>
    </lineage>
</organism>
<dbReference type="PANTHER" id="PTHR19303:SF73">
    <property type="entry name" value="PROTEIN PDC2"/>
    <property type="match status" value="1"/>
</dbReference>